<protein>
    <submittedName>
        <fullName evidence="8">Resolvase, N-terminal domain protein</fullName>
    </submittedName>
</protein>
<sequence>MKTFGYVRVSTREQNPKRQIDELKKYVSDERDIIVDRITGKVGDRPGLDLLKRLLRPGDELYIHELDRLGRNKKIIKDQLLYFREKEITVRVLDVPTTLIDFSNYGELGKTIMDMVNNLLIEVLSTLAETEMLRTKKRQAEGIAAARARGIKLGRPKKVLPPEFFPIYDRWIKKEITAVEAFHTLGISKDTFYRWVRQHKGEVQNGVG</sequence>
<dbReference type="InterPro" id="IPR006119">
    <property type="entry name" value="Resolv_N"/>
</dbReference>
<dbReference type="SUPFAM" id="SSF53041">
    <property type="entry name" value="Resolvase-like"/>
    <property type="match status" value="1"/>
</dbReference>
<dbReference type="EMBL" id="AWXA01000008">
    <property type="protein sequence ID" value="ERT61722.1"/>
    <property type="molecule type" value="Genomic_DNA"/>
</dbReference>
<evidence type="ECO:0000313" key="8">
    <source>
        <dbReference type="EMBL" id="ERT61722.1"/>
    </source>
</evidence>
<comment type="similarity">
    <text evidence="1">Belongs to the site-specific recombinase resolvase family.</text>
</comment>
<dbReference type="SMART" id="SM00857">
    <property type="entry name" value="Resolvase"/>
    <property type="match status" value="1"/>
</dbReference>
<evidence type="ECO:0000256" key="5">
    <source>
        <dbReference type="PIRSR" id="PIRSR606118-50"/>
    </source>
</evidence>
<dbReference type="GO" id="GO:0003677">
    <property type="term" value="F:DNA binding"/>
    <property type="evidence" value="ECO:0007669"/>
    <property type="project" value="UniProtKB-KW"/>
</dbReference>
<evidence type="ECO:0000256" key="3">
    <source>
        <dbReference type="ARBA" id="ARBA00023125"/>
    </source>
</evidence>
<dbReference type="Proteomes" id="UP000017090">
    <property type="component" value="Unassembled WGS sequence"/>
</dbReference>
<proteinExistence type="inferred from homology"/>
<evidence type="ECO:0000256" key="1">
    <source>
        <dbReference type="ARBA" id="ARBA00009913"/>
    </source>
</evidence>
<dbReference type="PANTHER" id="PTHR30461:SF26">
    <property type="entry name" value="RESOLVASE HOMOLOG YNEB"/>
    <property type="match status" value="1"/>
</dbReference>
<organism evidence="8 9">
    <name type="scientific">Megasphaera vaginalis</name>
    <name type="common">ex Srinivasan et al. 2021</name>
    <dbReference type="NCBI Taxonomy" id="1111454"/>
    <lineage>
        <taxon>Bacteria</taxon>
        <taxon>Bacillati</taxon>
        <taxon>Bacillota</taxon>
        <taxon>Negativicutes</taxon>
        <taxon>Veillonellales</taxon>
        <taxon>Veillonellaceae</taxon>
        <taxon>Megasphaera</taxon>
    </lineage>
</organism>
<keyword evidence="3" id="KW-0238">DNA-binding</keyword>
<dbReference type="InterPro" id="IPR006118">
    <property type="entry name" value="Recombinase_CS"/>
</dbReference>
<evidence type="ECO:0000256" key="4">
    <source>
        <dbReference type="ARBA" id="ARBA00023172"/>
    </source>
</evidence>
<gene>
    <name evidence="8" type="ORF">HMPREF1250_2210</name>
</gene>
<dbReference type="InterPro" id="IPR036162">
    <property type="entry name" value="Resolvase-like_N_sf"/>
</dbReference>
<evidence type="ECO:0000313" key="9">
    <source>
        <dbReference type="Proteomes" id="UP000017090"/>
    </source>
</evidence>
<keyword evidence="4" id="KW-0233">DNA recombination</keyword>
<name>U7UQM0_9FIRM</name>
<feature type="domain" description="Resolvase/invertase-type recombinase catalytic" evidence="7">
    <location>
        <begin position="2"/>
        <end position="150"/>
    </location>
</feature>
<dbReference type="eggNOG" id="COG1961">
    <property type="taxonomic scope" value="Bacteria"/>
</dbReference>
<dbReference type="OrthoDB" id="9797501at2"/>
<dbReference type="InterPro" id="IPR050639">
    <property type="entry name" value="SSR_resolvase"/>
</dbReference>
<evidence type="ECO:0000259" key="7">
    <source>
        <dbReference type="PROSITE" id="PS51736"/>
    </source>
</evidence>
<dbReference type="AlphaFoldDB" id="U7UQM0"/>
<dbReference type="Pfam" id="PF00239">
    <property type="entry name" value="Resolvase"/>
    <property type="match status" value="1"/>
</dbReference>
<evidence type="ECO:0000256" key="2">
    <source>
        <dbReference type="ARBA" id="ARBA00022908"/>
    </source>
</evidence>
<keyword evidence="9" id="KW-1185">Reference proteome</keyword>
<feature type="active site" description="O-(5'-phospho-DNA)-serine intermediate" evidence="5 6">
    <location>
        <position position="10"/>
    </location>
</feature>
<keyword evidence="2" id="KW-0229">DNA integration</keyword>
<dbReference type="PROSITE" id="PS00397">
    <property type="entry name" value="RECOMBINASES_1"/>
    <property type="match status" value="1"/>
</dbReference>
<dbReference type="PROSITE" id="PS51736">
    <property type="entry name" value="RECOMBINASES_3"/>
    <property type="match status" value="1"/>
</dbReference>
<dbReference type="GO" id="GO:0015074">
    <property type="term" value="P:DNA integration"/>
    <property type="evidence" value="ECO:0007669"/>
    <property type="project" value="UniProtKB-KW"/>
</dbReference>
<dbReference type="CDD" id="cd03768">
    <property type="entry name" value="SR_ResInv"/>
    <property type="match status" value="1"/>
</dbReference>
<dbReference type="Gene3D" id="3.40.50.1390">
    <property type="entry name" value="Resolvase, N-terminal catalytic domain"/>
    <property type="match status" value="1"/>
</dbReference>
<dbReference type="GO" id="GO:0000150">
    <property type="term" value="F:DNA strand exchange activity"/>
    <property type="evidence" value="ECO:0007669"/>
    <property type="project" value="InterPro"/>
</dbReference>
<comment type="caution">
    <text evidence="8">The sequence shown here is derived from an EMBL/GenBank/DDBJ whole genome shotgun (WGS) entry which is preliminary data.</text>
</comment>
<dbReference type="PATRIC" id="fig|1111454.3.peg.547"/>
<dbReference type="STRING" id="1111454.HMPREF1250_2210"/>
<dbReference type="PANTHER" id="PTHR30461">
    <property type="entry name" value="DNA-INVERTASE FROM LAMBDOID PROPHAGE"/>
    <property type="match status" value="1"/>
</dbReference>
<dbReference type="RefSeq" id="WP_023053012.1">
    <property type="nucleotide sequence ID" value="NZ_AWXA01000008.1"/>
</dbReference>
<reference evidence="8 9" key="1">
    <citation type="submission" date="2013-09" db="EMBL/GenBank/DDBJ databases">
        <authorList>
            <person name="Durkin A.S."/>
            <person name="Haft D.R."/>
            <person name="McCorrison J."/>
            <person name="Torralba M."/>
            <person name="Gillis M."/>
            <person name="Haft D.H."/>
            <person name="Methe B."/>
            <person name="Sutton G."/>
            <person name="Nelson K.E."/>
        </authorList>
    </citation>
    <scope>NUCLEOTIDE SEQUENCE [LARGE SCALE GENOMIC DNA]</scope>
    <source>
        <strain evidence="8 9">BV3C16-1</strain>
    </source>
</reference>
<accession>U7UQM0</accession>
<evidence type="ECO:0000256" key="6">
    <source>
        <dbReference type="PROSITE-ProRule" id="PRU10137"/>
    </source>
</evidence>